<sequence length="54" mass="6247">MIKTPIKINTLDEYVNFDDGILHSGMIHIRKLVETKGRICVLSVYLKTILLIYI</sequence>
<dbReference type="Proteomes" id="UP001055453">
    <property type="component" value="Chromosome"/>
</dbReference>
<reference evidence="1" key="1">
    <citation type="submission" date="2022-04" db="EMBL/GenBank/DDBJ databases">
        <title>Complete genome sequence of a cyanobacterium, Nostoc sp. SO-36, isolated in Antarctica.</title>
        <authorList>
            <person name="Kanesaki Y."/>
            <person name="Effendi D."/>
            <person name="Sakamoto T."/>
            <person name="Ohtani S."/>
            <person name="Awai K."/>
        </authorList>
    </citation>
    <scope>NUCLEOTIDE SEQUENCE</scope>
    <source>
        <strain evidence="1">SO-36</strain>
    </source>
</reference>
<organism evidence="1 2">
    <name type="scientific">Nostoc cf. commune SO-36</name>
    <dbReference type="NCBI Taxonomy" id="449208"/>
    <lineage>
        <taxon>Bacteria</taxon>
        <taxon>Bacillati</taxon>
        <taxon>Cyanobacteriota</taxon>
        <taxon>Cyanophyceae</taxon>
        <taxon>Nostocales</taxon>
        <taxon>Nostocaceae</taxon>
        <taxon>Nostoc</taxon>
    </lineage>
</organism>
<keyword evidence="2" id="KW-1185">Reference proteome</keyword>
<evidence type="ECO:0000313" key="1">
    <source>
        <dbReference type="EMBL" id="BDI17194.1"/>
    </source>
</evidence>
<protein>
    <submittedName>
        <fullName evidence="1">Uncharacterized protein</fullName>
    </submittedName>
</protein>
<proteinExistence type="predicted"/>
<dbReference type="EMBL" id="AP025732">
    <property type="protein sequence ID" value="BDI17194.1"/>
    <property type="molecule type" value="Genomic_DNA"/>
</dbReference>
<accession>A0ABN6Q5L6</accession>
<evidence type="ECO:0000313" key="2">
    <source>
        <dbReference type="Proteomes" id="UP001055453"/>
    </source>
</evidence>
<name>A0ABN6Q5L6_NOSCO</name>
<gene>
    <name evidence="1" type="ORF">ANSO36C_29960</name>
</gene>